<dbReference type="SUPFAM" id="SSF46785">
    <property type="entry name" value="Winged helix' DNA-binding domain"/>
    <property type="match status" value="1"/>
</dbReference>
<comment type="caution">
    <text evidence="4">The sequence shown here is derived from an EMBL/GenBank/DDBJ whole genome shotgun (WGS) entry which is preliminary data.</text>
</comment>
<evidence type="ECO:0000259" key="1">
    <source>
        <dbReference type="Pfam" id="PF07848"/>
    </source>
</evidence>
<feature type="domain" description="Transcriptional repressor PaaX-like central Cas2-like" evidence="3">
    <location>
        <begin position="108"/>
        <end position="188"/>
    </location>
</feature>
<dbReference type="Gene3D" id="3.30.70.2650">
    <property type="match status" value="1"/>
</dbReference>
<evidence type="ECO:0000259" key="3">
    <source>
        <dbReference type="Pfam" id="PF20803"/>
    </source>
</evidence>
<dbReference type="InterPro" id="IPR036390">
    <property type="entry name" value="WH_DNA-bd_sf"/>
</dbReference>
<evidence type="ECO:0000313" key="4">
    <source>
        <dbReference type="EMBL" id="GAA2022179.1"/>
    </source>
</evidence>
<dbReference type="InterPro" id="IPR048846">
    <property type="entry name" value="PaaX-like_central"/>
</dbReference>
<dbReference type="PIRSF" id="PIRSF020623">
    <property type="entry name" value="PaaX"/>
    <property type="match status" value="1"/>
</dbReference>
<dbReference type="InterPro" id="IPR011965">
    <property type="entry name" value="PaaX_trns_reg"/>
</dbReference>
<accession>A0ABP5FA87</accession>
<dbReference type="Pfam" id="PF20803">
    <property type="entry name" value="PaaX_M"/>
    <property type="match status" value="1"/>
</dbReference>
<dbReference type="Pfam" id="PF07848">
    <property type="entry name" value="PaaX"/>
    <property type="match status" value="1"/>
</dbReference>
<evidence type="ECO:0000259" key="2">
    <source>
        <dbReference type="Pfam" id="PF08223"/>
    </source>
</evidence>
<feature type="domain" description="Transcriptional repressor PaaX-like N-terminal" evidence="1">
    <location>
        <begin position="20"/>
        <end position="88"/>
    </location>
</feature>
<dbReference type="PANTHER" id="PTHR30319">
    <property type="entry name" value="PHENYLACETIC ACID REGULATOR-RELATED TRANSCRIPTIONAL REPRESSOR"/>
    <property type="match status" value="1"/>
</dbReference>
<dbReference type="InterPro" id="IPR013225">
    <property type="entry name" value="PaaX_C"/>
</dbReference>
<dbReference type="InterPro" id="IPR036388">
    <property type="entry name" value="WH-like_DNA-bd_sf"/>
</dbReference>
<dbReference type="Gene3D" id="1.10.10.10">
    <property type="entry name" value="Winged helix-like DNA-binding domain superfamily/Winged helix DNA-binding domain"/>
    <property type="match status" value="1"/>
</dbReference>
<sequence>MEGPGRYPRLTRRRDVGTASARSLLMTLLGEYVLPRDRPTWTSVVVEALAALGVEEKAARQALARCAAEGWIGSERDGRRVHWSLTEPGRRRLTESGARILAFGRETAEWDGRWLVIMVTVPDPHRDLRQQLRTRLTWAGFGSPEPGVWISPDPTREREAAEVIEALGLGGAMSFTAAYGGIGSQAAMVARAWDLSALEARYEDFAAEFGALRPDDDAAALRAQTRLVHEWQRFPFLDPRLPRELLPEAWSGAKAVDVFHARHTEWDAAAQRGWEALESEAVQVL</sequence>
<dbReference type="EMBL" id="BAAAQN010000008">
    <property type="protein sequence ID" value="GAA2022179.1"/>
    <property type="molecule type" value="Genomic_DNA"/>
</dbReference>
<feature type="domain" description="Transcriptional repressor PaaX-like C-terminal" evidence="2">
    <location>
        <begin position="193"/>
        <end position="275"/>
    </location>
</feature>
<dbReference type="InterPro" id="IPR012906">
    <property type="entry name" value="PaaX-like_N"/>
</dbReference>
<name>A0ABP5FA87_9ACTN</name>
<dbReference type="Pfam" id="PF08223">
    <property type="entry name" value="PaaX_C"/>
    <property type="match status" value="1"/>
</dbReference>
<reference evidence="5" key="1">
    <citation type="journal article" date="2019" name="Int. J. Syst. Evol. Microbiol.">
        <title>The Global Catalogue of Microorganisms (GCM) 10K type strain sequencing project: providing services to taxonomists for standard genome sequencing and annotation.</title>
        <authorList>
            <consortium name="The Broad Institute Genomics Platform"/>
            <consortium name="The Broad Institute Genome Sequencing Center for Infectious Disease"/>
            <person name="Wu L."/>
            <person name="Ma J."/>
        </authorList>
    </citation>
    <scope>NUCLEOTIDE SEQUENCE [LARGE SCALE GENOMIC DNA]</scope>
    <source>
        <strain evidence="5">JCM 16014</strain>
    </source>
</reference>
<dbReference type="RefSeq" id="WP_344665178.1">
    <property type="nucleotide sequence ID" value="NZ_BAAAQN010000008.1"/>
</dbReference>
<organism evidence="4 5">
    <name type="scientific">Catenulispora yoronensis</name>
    <dbReference type="NCBI Taxonomy" id="450799"/>
    <lineage>
        <taxon>Bacteria</taxon>
        <taxon>Bacillati</taxon>
        <taxon>Actinomycetota</taxon>
        <taxon>Actinomycetes</taxon>
        <taxon>Catenulisporales</taxon>
        <taxon>Catenulisporaceae</taxon>
        <taxon>Catenulispora</taxon>
    </lineage>
</organism>
<dbReference type="Gene3D" id="1.20.58.1460">
    <property type="match status" value="1"/>
</dbReference>
<keyword evidence="5" id="KW-1185">Reference proteome</keyword>
<gene>
    <name evidence="4" type="ORF">GCM10009839_19350</name>
</gene>
<evidence type="ECO:0000313" key="5">
    <source>
        <dbReference type="Proteomes" id="UP001500751"/>
    </source>
</evidence>
<proteinExistence type="predicted"/>
<dbReference type="Proteomes" id="UP001500751">
    <property type="component" value="Unassembled WGS sequence"/>
</dbReference>
<protein>
    <submittedName>
        <fullName evidence="4">PaaX family transcriptional regulator C-terminal domain-containing protein</fullName>
    </submittedName>
</protein>
<dbReference type="PANTHER" id="PTHR30319:SF1">
    <property type="entry name" value="TRANSCRIPTIONAL REPRESSOR PAAX"/>
    <property type="match status" value="1"/>
</dbReference>